<name>A0A520N208_9GAMM</name>
<accession>A0A520N208</accession>
<comment type="caution">
    <text evidence="3">The sequence shown here is derived from an EMBL/GenBank/DDBJ whole genome shotgun (WGS) entry which is preliminary data.</text>
</comment>
<comment type="similarity">
    <text evidence="1">Belongs to the 4-hydroxybenzoyl-CoA thioesterase family.</text>
</comment>
<dbReference type="AlphaFoldDB" id="A0A520N208"/>
<dbReference type="EC" id="3.1.2.-" evidence="3"/>
<proteinExistence type="inferred from homology"/>
<evidence type="ECO:0000313" key="3">
    <source>
        <dbReference type="EMBL" id="RZO27517.1"/>
    </source>
</evidence>
<protein>
    <submittedName>
        <fullName evidence="3">YbgC/FadM family acyl-CoA thioesterase</fullName>
        <ecNumber evidence="3">3.1.2.-</ecNumber>
    </submittedName>
</protein>
<evidence type="ECO:0000256" key="1">
    <source>
        <dbReference type="ARBA" id="ARBA00005953"/>
    </source>
</evidence>
<organism evidence="3 4">
    <name type="scientific">SAR86 cluster bacterium</name>
    <dbReference type="NCBI Taxonomy" id="2030880"/>
    <lineage>
        <taxon>Bacteria</taxon>
        <taxon>Pseudomonadati</taxon>
        <taxon>Pseudomonadota</taxon>
        <taxon>Gammaproteobacteria</taxon>
        <taxon>SAR86 cluster</taxon>
    </lineage>
</organism>
<dbReference type="CDD" id="cd00586">
    <property type="entry name" value="4HBT"/>
    <property type="match status" value="1"/>
</dbReference>
<dbReference type="NCBIfam" id="TIGR00051">
    <property type="entry name" value="YbgC/FadM family acyl-CoA thioesterase"/>
    <property type="match status" value="1"/>
</dbReference>
<dbReference type="Pfam" id="PF13279">
    <property type="entry name" value="4HBT_2"/>
    <property type="match status" value="1"/>
</dbReference>
<dbReference type="Gene3D" id="3.10.129.10">
    <property type="entry name" value="Hotdog Thioesterase"/>
    <property type="match status" value="1"/>
</dbReference>
<evidence type="ECO:0000256" key="2">
    <source>
        <dbReference type="ARBA" id="ARBA00022801"/>
    </source>
</evidence>
<dbReference type="InterPro" id="IPR006684">
    <property type="entry name" value="YbgC/YbaW"/>
</dbReference>
<dbReference type="InterPro" id="IPR050563">
    <property type="entry name" value="4-hydroxybenzoyl-CoA_TE"/>
</dbReference>
<dbReference type="InterPro" id="IPR029069">
    <property type="entry name" value="HotDog_dom_sf"/>
</dbReference>
<dbReference type="PIRSF" id="PIRSF003230">
    <property type="entry name" value="YbgC"/>
    <property type="match status" value="1"/>
</dbReference>
<keyword evidence="2 3" id="KW-0378">Hydrolase</keyword>
<dbReference type="PANTHER" id="PTHR31793">
    <property type="entry name" value="4-HYDROXYBENZOYL-COA THIOESTERASE FAMILY MEMBER"/>
    <property type="match status" value="1"/>
</dbReference>
<reference evidence="3 4" key="1">
    <citation type="submission" date="2019-02" db="EMBL/GenBank/DDBJ databases">
        <title>Prokaryotic population dynamics and viral predation in marine succession experiment using metagenomics: the confinement effect.</title>
        <authorList>
            <person name="Haro-Moreno J.M."/>
            <person name="Rodriguez-Valera F."/>
            <person name="Lopez-Perez M."/>
        </authorList>
    </citation>
    <scope>NUCLEOTIDE SEQUENCE [LARGE SCALE GENOMIC DNA]</scope>
    <source>
        <strain evidence="3">MED-G162</strain>
    </source>
</reference>
<dbReference type="Proteomes" id="UP000319384">
    <property type="component" value="Unassembled WGS sequence"/>
</dbReference>
<dbReference type="SUPFAM" id="SSF54637">
    <property type="entry name" value="Thioesterase/thiol ester dehydrase-isomerase"/>
    <property type="match status" value="1"/>
</dbReference>
<dbReference type="PANTHER" id="PTHR31793:SF37">
    <property type="entry name" value="ACYL-COA THIOESTER HYDROLASE YBGC"/>
    <property type="match status" value="1"/>
</dbReference>
<dbReference type="FunFam" id="3.10.129.10:FF:000004">
    <property type="entry name" value="Tol-pal system-associated acyl-CoA thioesterase"/>
    <property type="match status" value="1"/>
</dbReference>
<evidence type="ECO:0000313" key="4">
    <source>
        <dbReference type="Proteomes" id="UP000319384"/>
    </source>
</evidence>
<dbReference type="GO" id="GO:0047617">
    <property type="term" value="F:fatty acyl-CoA hydrolase activity"/>
    <property type="evidence" value="ECO:0007669"/>
    <property type="project" value="TreeGrafter"/>
</dbReference>
<sequence>MNKPIKCNDLNYKVYVEDTDFQGFVYHANYIKYFERSRTEFLSDHGILQKELIKENNAFVIKGIRINYLLPAQLGDELVIKSIVEKKSNARMIFNQKVISKSDKKKFVEGEVEVCFINLETKKPQKFPNDLLLIFN</sequence>
<gene>
    <name evidence="3" type="ORF">EVA95_00055</name>
</gene>
<dbReference type="EMBL" id="SHBH01000001">
    <property type="protein sequence ID" value="RZO27517.1"/>
    <property type="molecule type" value="Genomic_DNA"/>
</dbReference>